<evidence type="ECO:0000256" key="1">
    <source>
        <dbReference type="SAM" id="Phobius"/>
    </source>
</evidence>
<dbReference type="RefSeq" id="WP_007259535.1">
    <property type="nucleotide sequence ID" value="NZ_AOHZ01000050.1"/>
</dbReference>
<evidence type="ECO:0000313" key="3">
    <source>
        <dbReference type="Proteomes" id="UP000011602"/>
    </source>
</evidence>
<evidence type="ECO:0000313" key="2">
    <source>
        <dbReference type="EMBL" id="ELY55540.1"/>
    </source>
</evidence>
<reference evidence="2 3" key="1">
    <citation type="journal article" date="2014" name="PLoS Genet.">
        <title>Phylogenetically driven sequencing of extremely halophilic archaea reveals strategies for static and dynamic osmo-response.</title>
        <authorList>
            <person name="Becker E.A."/>
            <person name="Seitzer P.M."/>
            <person name="Tritt A."/>
            <person name="Larsen D."/>
            <person name="Krusor M."/>
            <person name="Yao A.I."/>
            <person name="Wu D."/>
            <person name="Madern D."/>
            <person name="Eisen J.A."/>
            <person name="Darling A.E."/>
            <person name="Facciotti M.T."/>
        </authorList>
    </citation>
    <scope>NUCLEOTIDE SEQUENCE [LARGE SCALE GENOMIC DNA]</scope>
    <source>
        <strain evidence="2 3">JCM 12255</strain>
    </source>
</reference>
<sequence length="78" mass="8125">MSTNNTGGEHAFRLDLGVVGELLVSVIVTLQVLLYATAVVISAFSLYALPLELFPVAAVLVGTAIATGHLLGLLYVRA</sequence>
<keyword evidence="3" id="KW-1185">Reference proteome</keyword>
<name>L9X1F5_9EURY</name>
<organism evidence="2 3">
    <name type="scientific">Natronolimnohabitans innermongolicus JCM 12255</name>
    <dbReference type="NCBI Taxonomy" id="1227499"/>
    <lineage>
        <taxon>Archaea</taxon>
        <taxon>Methanobacteriati</taxon>
        <taxon>Methanobacteriota</taxon>
        <taxon>Stenosarchaea group</taxon>
        <taxon>Halobacteria</taxon>
        <taxon>Halobacteriales</taxon>
        <taxon>Natrialbaceae</taxon>
        <taxon>Natronolimnohabitans</taxon>
    </lineage>
</organism>
<feature type="transmembrane region" description="Helical" evidence="1">
    <location>
        <begin position="22"/>
        <end position="47"/>
    </location>
</feature>
<proteinExistence type="predicted"/>
<dbReference type="Proteomes" id="UP000011602">
    <property type="component" value="Unassembled WGS sequence"/>
</dbReference>
<gene>
    <name evidence="2" type="ORF">C493_11272</name>
</gene>
<keyword evidence="1" id="KW-0472">Membrane</keyword>
<comment type="caution">
    <text evidence="2">The sequence shown here is derived from an EMBL/GenBank/DDBJ whole genome shotgun (WGS) entry which is preliminary data.</text>
</comment>
<protein>
    <submittedName>
        <fullName evidence="2">Uncharacterized protein</fullName>
    </submittedName>
</protein>
<keyword evidence="1" id="KW-0812">Transmembrane</keyword>
<keyword evidence="1" id="KW-1133">Transmembrane helix</keyword>
<accession>L9X1F5</accession>
<feature type="transmembrane region" description="Helical" evidence="1">
    <location>
        <begin position="53"/>
        <end position="76"/>
    </location>
</feature>
<dbReference type="EMBL" id="AOHZ01000050">
    <property type="protein sequence ID" value="ELY55540.1"/>
    <property type="molecule type" value="Genomic_DNA"/>
</dbReference>
<dbReference type="AlphaFoldDB" id="L9X1F5"/>